<proteinExistence type="predicted"/>
<protein>
    <submittedName>
        <fullName evidence="1">Uncharacterized protein</fullName>
    </submittedName>
</protein>
<dbReference type="AlphaFoldDB" id="A0A444Z954"/>
<gene>
    <name evidence="1" type="ORF">Ahy_B05g079174</name>
</gene>
<comment type="caution">
    <text evidence="1">The sequence shown here is derived from an EMBL/GenBank/DDBJ whole genome shotgun (WGS) entry which is preliminary data.</text>
</comment>
<organism evidence="1 2">
    <name type="scientific">Arachis hypogaea</name>
    <name type="common">Peanut</name>
    <dbReference type="NCBI Taxonomy" id="3818"/>
    <lineage>
        <taxon>Eukaryota</taxon>
        <taxon>Viridiplantae</taxon>
        <taxon>Streptophyta</taxon>
        <taxon>Embryophyta</taxon>
        <taxon>Tracheophyta</taxon>
        <taxon>Spermatophyta</taxon>
        <taxon>Magnoliopsida</taxon>
        <taxon>eudicotyledons</taxon>
        <taxon>Gunneridae</taxon>
        <taxon>Pentapetalae</taxon>
        <taxon>rosids</taxon>
        <taxon>fabids</taxon>
        <taxon>Fabales</taxon>
        <taxon>Fabaceae</taxon>
        <taxon>Papilionoideae</taxon>
        <taxon>50 kb inversion clade</taxon>
        <taxon>dalbergioids sensu lato</taxon>
        <taxon>Dalbergieae</taxon>
        <taxon>Pterocarpus clade</taxon>
        <taxon>Arachis</taxon>
    </lineage>
</organism>
<accession>A0A444Z954</accession>
<name>A0A444Z954_ARAHY</name>
<dbReference type="EMBL" id="SDMP01000015">
    <property type="protein sequence ID" value="RYR10696.1"/>
    <property type="molecule type" value="Genomic_DNA"/>
</dbReference>
<keyword evidence="2" id="KW-1185">Reference proteome</keyword>
<dbReference type="Gene3D" id="3.30.565.10">
    <property type="entry name" value="Histidine kinase-like ATPase, C-terminal domain"/>
    <property type="match status" value="1"/>
</dbReference>
<reference evidence="1 2" key="1">
    <citation type="submission" date="2019-01" db="EMBL/GenBank/DDBJ databases">
        <title>Sequencing of cultivated peanut Arachis hypogaea provides insights into genome evolution and oil improvement.</title>
        <authorList>
            <person name="Chen X."/>
        </authorList>
    </citation>
    <scope>NUCLEOTIDE SEQUENCE [LARGE SCALE GENOMIC DNA]</scope>
    <source>
        <strain evidence="2">cv. Fuhuasheng</strain>
        <tissue evidence="1">Leaves</tissue>
    </source>
</reference>
<evidence type="ECO:0000313" key="2">
    <source>
        <dbReference type="Proteomes" id="UP000289738"/>
    </source>
</evidence>
<dbReference type="STRING" id="3818.A0A444Z954"/>
<dbReference type="InterPro" id="IPR036890">
    <property type="entry name" value="HATPase_C_sf"/>
</dbReference>
<dbReference type="Proteomes" id="UP000289738">
    <property type="component" value="Chromosome B05"/>
</dbReference>
<evidence type="ECO:0000313" key="1">
    <source>
        <dbReference type="EMBL" id="RYR10696.1"/>
    </source>
</evidence>
<dbReference type="PANTHER" id="PTHR48444">
    <property type="entry name" value="DNA TOPOISOMERASE 6 SUBUNIT B"/>
    <property type="match status" value="1"/>
</dbReference>
<sequence length="196" mass="21437">MSSVPHHSPTLASSRIQNPNQKPSLFNGFDAAARRCRRLCGLLLPLFQTKSLARHVVVTSSSSFAVRGFEFKMLAVVSPSLSCSQLKVRVIICSETESAVSLPDGKVISPHPPLDSSCSMSPELFTENKNIAGFDNPGKSLYTTVRELVENSLDSAESISELLVVETTIEEIKKSKFNSMIGLIDYGRVVVELYDD</sequence>
<dbReference type="PANTHER" id="PTHR48444:SF1">
    <property type="entry name" value="DNA TOPOISOMERASE 6 SUBUNIT B"/>
    <property type="match status" value="1"/>
</dbReference>